<organism evidence="2 3">
    <name type="scientific">Spirodela intermedia</name>
    <name type="common">Intermediate duckweed</name>
    <dbReference type="NCBI Taxonomy" id="51605"/>
    <lineage>
        <taxon>Eukaryota</taxon>
        <taxon>Viridiplantae</taxon>
        <taxon>Streptophyta</taxon>
        <taxon>Embryophyta</taxon>
        <taxon>Tracheophyta</taxon>
        <taxon>Spermatophyta</taxon>
        <taxon>Magnoliopsida</taxon>
        <taxon>Liliopsida</taxon>
        <taxon>Araceae</taxon>
        <taxon>Lemnoideae</taxon>
        <taxon>Spirodela</taxon>
    </lineage>
</organism>
<proteinExistence type="predicted"/>
<dbReference type="EMBL" id="LR746267">
    <property type="protein sequence ID" value="CAA7394723.1"/>
    <property type="molecule type" value="Genomic_DNA"/>
</dbReference>
<dbReference type="AlphaFoldDB" id="A0A7I8KAP7"/>
<protein>
    <submittedName>
        <fullName evidence="2">Uncharacterized protein</fullName>
    </submittedName>
</protein>
<feature type="compositionally biased region" description="Pro residues" evidence="1">
    <location>
        <begin position="27"/>
        <end position="37"/>
    </location>
</feature>
<reference evidence="2" key="1">
    <citation type="submission" date="2020-02" db="EMBL/GenBank/DDBJ databases">
        <authorList>
            <person name="Scholz U."/>
            <person name="Mascher M."/>
            <person name="Fiebig A."/>
        </authorList>
    </citation>
    <scope>NUCLEOTIDE SEQUENCE</scope>
</reference>
<evidence type="ECO:0000313" key="3">
    <source>
        <dbReference type="Proteomes" id="UP000663760"/>
    </source>
</evidence>
<feature type="region of interest" description="Disordered" evidence="1">
    <location>
        <begin position="21"/>
        <end position="46"/>
    </location>
</feature>
<sequence length="46" mass="4899">MAGVSMGSTFCGGAGFYSRHRDGLTRPGPPPQTPPPSLCTFNSFFY</sequence>
<evidence type="ECO:0000313" key="2">
    <source>
        <dbReference type="EMBL" id="CAA7394723.1"/>
    </source>
</evidence>
<accession>A0A7I8KAP7</accession>
<keyword evidence="3" id="KW-1185">Reference proteome</keyword>
<gene>
    <name evidence="2" type="ORF">SI8410_04005384</name>
</gene>
<evidence type="ECO:0000256" key="1">
    <source>
        <dbReference type="SAM" id="MobiDB-lite"/>
    </source>
</evidence>
<name>A0A7I8KAP7_SPIIN</name>
<dbReference type="Proteomes" id="UP000663760">
    <property type="component" value="Chromosome 4"/>
</dbReference>